<keyword evidence="2" id="KW-1185">Reference proteome</keyword>
<accession>A0ABZ1MPV4</accession>
<sequence length="248" mass="27587">MNASIHPNRPDGRTNMPDINECQICGAPAPPIPGQSDGVAGYRLIRDPWSATPSFLDGNLHFSCLEESGKSSDFYAEFTRMTQAGHEEIESLDGSPPPLTRMGLAMTQIFSGAECTVFQSGVSDRWMVVKRTGPWFRLSHEDLLNIGRGQVPRSPAEVIPYRLPVDLGNEIGEYGLHEMLDALGVADRYAPESELEGIEYEYVDYYPPKLLLEYAVRAPLSIPQEAHAFLADYIESYIPVSFEDEEDV</sequence>
<name>A0ABZ1MPV4_STREF</name>
<evidence type="ECO:0000313" key="2">
    <source>
        <dbReference type="Proteomes" id="UP001621512"/>
    </source>
</evidence>
<evidence type="ECO:0000313" key="1">
    <source>
        <dbReference type="EMBL" id="WTW29142.1"/>
    </source>
</evidence>
<protein>
    <submittedName>
        <fullName evidence="1">Uncharacterized protein</fullName>
    </submittedName>
</protein>
<reference evidence="1 2" key="1">
    <citation type="submission" date="2022-10" db="EMBL/GenBank/DDBJ databases">
        <title>The complete genomes of actinobacterial strains from the NBC collection.</title>
        <authorList>
            <person name="Joergensen T.S."/>
            <person name="Alvarez Arevalo M."/>
            <person name="Sterndorff E.B."/>
            <person name="Faurdal D."/>
            <person name="Vuksanovic O."/>
            <person name="Mourched A.-S."/>
            <person name="Charusanti P."/>
            <person name="Shaw S."/>
            <person name="Blin K."/>
            <person name="Weber T."/>
        </authorList>
    </citation>
    <scope>NUCLEOTIDE SEQUENCE [LARGE SCALE GENOMIC DNA]</scope>
    <source>
        <strain evidence="1 2">NBC_00017</strain>
    </source>
</reference>
<proteinExistence type="predicted"/>
<dbReference type="Proteomes" id="UP001621512">
    <property type="component" value="Chromosome"/>
</dbReference>
<organism evidence="1 2">
    <name type="scientific">Streptomyces purpurascens</name>
    <dbReference type="NCBI Taxonomy" id="1924"/>
    <lineage>
        <taxon>Bacteria</taxon>
        <taxon>Bacillati</taxon>
        <taxon>Actinomycetota</taxon>
        <taxon>Actinomycetes</taxon>
        <taxon>Kitasatosporales</taxon>
        <taxon>Streptomycetaceae</taxon>
        <taxon>Streptomyces</taxon>
    </lineage>
</organism>
<dbReference type="RefSeq" id="WP_405506977.1">
    <property type="nucleotide sequence ID" value="NZ_CP108341.1"/>
</dbReference>
<dbReference type="EMBL" id="CP108341">
    <property type="protein sequence ID" value="WTW29142.1"/>
    <property type="molecule type" value="Genomic_DNA"/>
</dbReference>
<gene>
    <name evidence="1" type="ORF">OHU35_25165</name>
</gene>